<dbReference type="InParanoid" id="A0A6L2P987"/>
<feature type="region of interest" description="Disordered" evidence="2">
    <location>
        <begin position="710"/>
        <end position="791"/>
    </location>
</feature>
<comment type="caution">
    <text evidence="4">The sequence shown here is derived from an EMBL/GenBank/DDBJ whole genome shotgun (WGS) entry which is preliminary data.</text>
</comment>
<dbReference type="SMART" id="SM00717">
    <property type="entry name" value="SANT"/>
    <property type="match status" value="1"/>
</dbReference>
<evidence type="ECO:0000313" key="6">
    <source>
        <dbReference type="Proteomes" id="UP000502823"/>
    </source>
</evidence>
<protein>
    <recommendedName>
        <fullName evidence="3">Myb-like domain-containing protein</fullName>
    </recommendedName>
</protein>
<evidence type="ECO:0000256" key="1">
    <source>
        <dbReference type="ARBA" id="ARBA00004123"/>
    </source>
</evidence>
<feature type="compositionally biased region" description="Polar residues" evidence="2">
    <location>
        <begin position="265"/>
        <end position="275"/>
    </location>
</feature>
<reference evidence="6" key="2">
    <citation type="submission" date="2020-01" db="EMBL/GenBank/DDBJ databases">
        <title>Draft genome sequence of the Termite Coptotermes fromosanus.</title>
        <authorList>
            <person name="Itakura S."/>
            <person name="Yosikawa Y."/>
            <person name="Umezawa K."/>
        </authorList>
    </citation>
    <scope>NUCLEOTIDE SEQUENCE [LARGE SCALE GENOMIC DNA]</scope>
</reference>
<proteinExistence type="predicted"/>
<feature type="compositionally biased region" description="Basic and acidic residues" evidence="2">
    <location>
        <begin position="730"/>
        <end position="745"/>
    </location>
</feature>
<feature type="region of interest" description="Disordered" evidence="2">
    <location>
        <begin position="254"/>
        <end position="316"/>
    </location>
</feature>
<dbReference type="OrthoDB" id="272624at2759"/>
<dbReference type="GO" id="GO:0005634">
    <property type="term" value="C:nucleus"/>
    <property type="evidence" value="ECO:0007669"/>
    <property type="project" value="UniProtKB-SubCell"/>
</dbReference>
<feature type="region of interest" description="Disordered" evidence="2">
    <location>
        <begin position="1"/>
        <end position="104"/>
    </location>
</feature>
<reference evidence="4" key="1">
    <citation type="journal article" date="2020" name="J. Asia-Pac. Entomol.">
        <title>Draft genome sequence of the termite, Coptotermes formosanus: Genetic insights into the pyruvate dehydrogenase complex of the termite.</title>
        <authorList>
            <person name="Itakura S."/>
            <person name="Yosikawa Y."/>
            <person name="Togami Y."/>
            <person name="Umezawa K."/>
        </authorList>
    </citation>
    <scope>NUCLEOTIDE SEQUENCE</scope>
    <source>
        <tissue evidence="4">Head</tissue>
    </source>
</reference>
<dbReference type="GO" id="GO:0001156">
    <property type="term" value="F:TFIIIC-class transcription factor complex binding"/>
    <property type="evidence" value="ECO:0007669"/>
    <property type="project" value="TreeGrafter"/>
</dbReference>
<evidence type="ECO:0000256" key="2">
    <source>
        <dbReference type="SAM" id="MobiDB-lite"/>
    </source>
</evidence>
<feature type="region of interest" description="Disordered" evidence="2">
    <location>
        <begin position="197"/>
        <end position="220"/>
    </location>
</feature>
<name>A0A6L2P987_COPFO</name>
<dbReference type="PANTHER" id="PTHR22929">
    <property type="entry name" value="RNA POLYMERASE III TRANSCRIPTION INITIATION FACTOR B"/>
    <property type="match status" value="1"/>
</dbReference>
<feature type="compositionally biased region" description="Polar residues" evidence="2">
    <location>
        <begin position="42"/>
        <end position="58"/>
    </location>
</feature>
<dbReference type="EMBL" id="BLKM01003470">
    <property type="protein sequence ID" value="GFG28863.1"/>
    <property type="molecule type" value="Genomic_DNA"/>
</dbReference>
<feature type="region of interest" description="Disordered" evidence="2">
    <location>
        <begin position="672"/>
        <end position="694"/>
    </location>
</feature>
<dbReference type="CDD" id="cd00167">
    <property type="entry name" value="SANT"/>
    <property type="match status" value="1"/>
</dbReference>
<dbReference type="Pfam" id="PF15963">
    <property type="entry name" value="Myb_DNA-bind_7"/>
    <property type="match status" value="1"/>
</dbReference>
<feature type="compositionally biased region" description="Acidic residues" evidence="2">
    <location>
        <begin position="468"/>
        <end position="477"/>
    </location>
</feature>
<feature type="compositionally biased region" description="Basic and acidic residues" evidence="2">
    <location>
        <begin position="753"/>
        <end position="763"/>
    </location>
</feature>
<gene>
    <name evidence="5" type="ORF">Cfor_00190</name>
    <name evidence="4" type="ORF">Cfor_00303</name>
</gene>
<sequence length="909" mass="99909">MASRRFRIRPVANVPIRRGKVSTENTGSDVAGQNVEKEDQTQSEQLETSDTQSVNENDASIVGSHSTEETNKSQENISDVKAVTTASDSVSSTNKSNEVPPGLVRKRMKPAVSIGAVTRRPRQPSVVLNDSKAALNNYNRNNQEEIVQQNTVRCENISEVPFCGVKDGGIGVPGITQIIPTGTAIRPQHDSTVGVSTLAAKGESPQSLPEPNLPSEGAGDGYSSVLLKPLSPQVNVIQNSHALDPHKFLIDSASDSDDSRKTHSSDSLPFCNNSGKVVLEHDGPRPGWHSPNVNDKSEGQKQGSAAHTSETEDELKSCISGAITQFPSVRKTVETSRGRFVRPAPRFSEASVRRSSTQSNAGKLEEFRKGTSIATSPHKKQADLVSEESVVTPSDSGCLEDGDKMGIQLRHAPSSGMPRLARARREFLNKFKNRTPDRSCLTMFDLIFYNPTTNPMNKIEERLAEEQVDEPMAEEEVNGPVAEGENKNDKHAAKEEDDMAMPVPQVKVGPDGQIVLDEKSLVIETTGARKSREDLANSAVVVDYGTGSTGYGTYSKKHRKSRDWSKEETLKFYRALHTVGTDFLLMQSIFPKRTRQDLKTKFKKEDRTNRFLVEKALRCPLNFDLTELEKELEKEEEEERQALLAMFQNKSHHNMKQKKAASKAKGCFVSRAMDPGDTGVMSQKKQRSKRKGNVLDELCDKEKVRIKQPCKAGKTQLRRGKSCSSSSSDENEHGLEYNYSDELKFPTDSFSVDESREAGHNDEASDDDMGELEYLTKPPKPTRSGRVPQRRRLSQIGDDIVTVTKKSRSESSVLVSTKNTAKPVAENQPLEDLTNVEPGSLVVLATQSPTNPGHHVYKVFMVAPNPASLPNTAVMMPPVTVPLTQALLPLVTDNTPSNQLSGESQPSTE</sequence>
<feature type="compositionally biased region" description="Low complexity" evidence="2">
    <location>
        <begin position="82"/>
        <end position="93"/>
    </location>
</feature>
<evidence type="ECO:0000259" key="3">
    <source>
        <dbReference type="SMART" id="SM00717"/>
    </source>
</evidence>
<dbReference type="EMBL" id="BLKM01001817">
    <property type="protein sequence ID" value="GFG40332.1"/>
    <property type="molecule type" value="Genomic_DNA"/>
</dbReference>
<dbReference type="AlphaFoldDB" id="A0A6L2P987"/>
<dbReference type="GO" id="GO:0070898">
    <property type="term" value="P:RNA polymerase III preinitiation complex assembly"/>
    <property type="evidence" value="ECO:0007669"/>
    <property type="project" value="TreeGrafter"/>
</dbReference>
<dbReference type="InterPro" id="IPR039467">
    <property type="entry name" value="TFIIIB_B''_Myb"/>
</dbReference>
<comment type="subcellular location">
    <subcellularLocation>
        <location evidence="1">Nucleus</location>
    </subcellularLocation>
</comment>
<dbReference type="GO" id="GO:0000126">
    <property type="term" value="C:transcription factor TFIIIB complex"/>
    <property type="evidence" value="ECO:0007669"/>
    <property type="project" value="TreeGrafter"/>
</dbReference>
<accession>A0A6L2P987</accession>
<dbReference type="Proteomes" id="UP000502823">
    <property type="component" value="Unassembled WGS sequence"/>
</dbReference>
<dbReference type="InterPro" id="IPR001005">
    <property type="entry name" value="SANT/Myb"/>
</dbReference>
<evidence type="ECO:0000313" key="5">
    <source>
        <dbReference type="EMBL" id="GFG40332.1"/>
    </source>
</evidence>
<dbReference type="FunCoup" id="A0A6L2P987">
    <property type="interactions" value="1"/>
</dbReference>
<evidence type="ECO:0000313" key="4">
    <source>
        <dbReference type="EMBL" id="GFG28863.1"/>
    </source>
</evidence>
<keyword evidence="6" id="KW-1185">Reference proteome</keyword>
<feature type="region of interest" description="Disordered" evidence="2">
    <location>
        <begin position="468"/>
        <end position="487"/>
    </location>
</feature>
<feature type="domain" description="Myb-like" evidence="3">
    <location>
        <begin position="560"/>
        <end position="608"/>
    </location>
</feature>
<dbReference type="PANTHER" id="PTHR22929:SF0">
    <property type="entry name" value="TRANSCRIPTION FACTOR TFIIIB COMPONENT B'' HOMOLOG"/>
    <property type="match status" value="1"/>
</dbReference>
<dbReference type="SUPFAM" id="SSF46689">
    <property type="entry name" value="Homeodomain-like"/>
    <property type="match status" value="1"/>
</dbReference>
<organism evidence="4 6">
    <name type="scientific">Coptotermes formosanus</name>
    <name type="common">Formosan subterranean termite</name>
    <dbReference type="NCBI Taxonomy" id="36987"/>
    <lineage>
        <taxon>Eukaryota</taxon>
        <taxon>Metazoa</taxon>
        <taxon>Ecdysozoa</taxon>
        <taxon>Arthropoda</taxon>
        <taxon>Hexapoda</taxon>
        <taxon>Insecta</taxon>
        <taxon>Pterygota</taxon>
        <taxon>Neoptera</taxon>
        <taxon>Polyneoptera</taxon>
        <taxon>Dictyoptera</taxon>
        <taxon>Blattodea</taxon>
        <taxon>Blattoidea</taxon>
        <taxon>Termitoidae</taxon>
        <taxon>Rhinotermitidae</taxon>
        <taxon>Coptotermes</taxon>
    </lineage>
</organism>
<dbReference type="InterPro" id="IPR009057">
    <property type="entry name" value="Homeodomain-like_sf"/>
</dbReference>